<evidence type="ECO:0000313" key="1">
    <source>
        <dbReference type="EMBL" id="KKK58796.1"/>
    </source>
</evidence>
<dbReference type="AlphaFoldDB" id="A0A0F8ZFJ8"/>
<sequence>ECMDYPSFVLKMHSTGGVLFDRPQDEPEKRLASLWALFLWKAYSRNVHKRAWSAIKSCCTNQFPTDENKYNKIITKLIPFYLIKIIEFDRSINDVQKMSRLVEITQSLGTETTEFEKQVMKIRPKPKFMR</sequence>
<feature type="non-terminal residue" evidence="1">
    <location>
        <position position="1"/>
    </location>
</feature>
<accession>A0A0F8ZFJ8</accession>
<protein>
    <submittedName>
        <fullName evidence="1">Uncharacterized protein</fullName>
    </submittedName>
</protein>
<gene>
    <name evidence="1" type="ORF">LCGC14_3040810</name>
</gene>
<reference evidence="1" key="1">
    <citation type="journal article" date="2015" name="Nature">
        <title>Complex archaea that bridge the gap between prokaryotes and eukaryotes.</title>
        <authorList>
            <person name="Spang A."/>
            <person name="Saw J.H."/>
            <person name="Jorgensen S.L."/>
            <person name="Zaremba-Niedzwiedzka K."/>
            <person name="Martijn J."/>
            <person name="Lind A.E."/>
            <person name="van Eijk R."/>
            <person name="Schleper C."/>
            <person name="Guy L."/>
            <person name="Ettema T.J."/>
        </authorList>
    </citation>
    <scope>NUCLEOTIDE SEQUENCE</scope>
</reference>
<comment type="caution">
    <text evidence="1">The sequence shown here is derived from an EMBL/GenBank/DDBJ whole genome shotgun (WGS) entry which is preliminary data.</text>
</comment>
<organism evidence="1">
    <name type="scientific">marine sediment metagenome</name>
    <dbReference type="NCBI Taxonomy" id="412755"/>
    <lineage>
        <taxon>unclassified sequences</taxon>
        <taxon>metagenomes</taxon>
        <taxon>ecological metagenomes</taxon>
    </lineage>
</organism>
<proteinExistence type="predicted"/>
<dbReference type="EMBL" id="LAZR01063799">
    <property type="protein sequence ID" value="KKK58796.1"/>
    <property type="molecule type" value="Genomic_DNA"/>
</dbReference>
<name>A0A0F8ZFJ8_9ZZZZ</name>